<dbReference type="GO" id="GO:0016301">
    <property type="term" value="F:kinase activity"/>
    <property type="evidence" value="ECO:0007669"/>
    <property type="project" value="UniProtKB-KW"/>
</dbReference>
<organism evidence="2 3">
    <name type="scientific">Micromonospora phaseoli</name>
    <dbReference type="NCBI Taxonomy" id="1144548"/>
    <lineage>
        <taxon>Bacteria</taxon>
        <taxon>Bacillati</taxon>
        <taxon>Actinomycetota</taxon>
        <taxon>Actinomycetes</taxon>
        <taxon>Micromonosporales</taxon>
        <taxon>Micromonosporaceae</taxon>
        <taxon>Micromonospora</taxon>
    </lineage>
</organism>
<dbReference type="EMBL" id="FNYV01000002">
    <property type="protein sequence ID" value="SEI97291.1"/>
    <property type="molecule type" value="Genomic_DNA"/>
</dbReference>
<accession>A0A1H6UYG7</accession>
<dbReference type="Pfam" id="PF01636">
    <property type="entry name" value="APH"/>
    <property type="match status" value="1"/>
</dbReference>
<dbReference type="PANTHER" id="PTHR47829">
    <property type="entry name" value="HYDROLASE, PUTATIVE (AFU_ORTHOLOGUE AFUA_1G12880)-RELATED"/>
    <property type="match status" value="1"/>
</dbReference>
<dbReference type="OrthoDB" id="3806873at2"/>
<feature type="domain" description="Aminoglycoside phosphotransferase" evidence="1">
    <location>
        <begin position="32"/>
        <end position="263"/>
    </location>
</feature>
<evidence type="ECO:0000313" key="2">
    <source>
        <dbReference type="EMBL" id="SEI97291.1"/>
    </source>
</evidence>
<dbReference type="PANTHER" id="PTHR47829:SF1">
    <property type="entry name" value="HAD FAMILY PHOSPHATASE"/>
    <property type="match status" value="1"/>
</dbReference>
<keyword evidence="3" id="KW-1185">Reference proteome</keyword>
<reference evidence="3" key="1">
    <citation type="submission" date="2016-10" db="EMBL/GenBank/DDBJ databases">
        <authorList>
            <person name="Varghese N."/>
            <person name="Submissions S."/>
        </authorList>
    </citation>
    <scope>NUCLEOTIDE SEQUENCE [LARGE SCALE GENOMIC DNA]</scope>
    <source>
        <strain evidence="3">CGMCC 4.7038</strain>
    </source>
</reference>
<proteinExistence type="predicted"/>
<keyword evidence="2" id="KW-0808">Transferase</keyword>
<dbReference type="RefSeq" id="WP_092376731.1">
    <property type="nucleotide sequence ID" value="NZ_BOPI01000032.1"/>
</dbReference>
<dbReference type="InterPro" id="IPR011009">
    <property type="entry name" value="Kinase-like_dom_sf"/>
</dbReference>
<dbReference type="InterPro" id="IPR002575">
    <property type="entry name" value="Aminoglycoside_PTrfase"/>
</dbReference>
<dbReference type="STRING" id="1144548.SAMN05443287_102450"/>
<dbReference type="AlphaFoldDB" id="A0A1H6UYG7"/>
<dbReference type="CDD" id="cd05154">
    <property type="entry name" value="ACAD10_11_N-like"/>
    <property type="match status" value="1"/>
</dbReference>
<keyword evidence="2" id="KW-0418">Kinase</keyword>
<evidence type="ECO:0000313" key="3">
    <source>
        <dbReference type="Proteomes" id="UP000198707"/>
    </source>
</evidence>
<dbReference type="Proteomes" id="UP000198707">
    <property type="component" value="Unassembled WGS sequence"/>
</dbReference>
<sequence length="341" mass="36791">MNADPPMLDVRGVRAFLESQRVPVTGPLTSELVSGGKSNLTYVVTDGTHRWVVRRPPLSGLTPSAHDVAREWRVAQALQYSAIPVPPAVALCEDPAVIGAPFAVTAFISGQVVRTRVQLDAYTSRELESCVTELVRILADLHTVDVDEVGLTGLGRPAGFLERQARLWWRQWNEVKSHDLVDATSLHSRLVAALPRTSAQIGVVHGDYRIDNTLLDSADISKVLAVVDWELATVGDVLTDVALMCVYRQPQLDPILGLDAAWASDRLPDGDAIAEAYARRRGVDLDHWPFYLALANFKLAVIAQGISYRARQGAAADSTSVAAEEAVPALLAAGLRALGPG</sequence>
<protein>
    <submittedName>
        <fullName evidence="2">Predicted kinase, aminoglycoside phosphotransferase (APT) family</fullName>
    </submittedName>
</protein>
<dbReference type="InterPro" id="IPR052898">
    <property type="entry name" value="ACAD10-like"/>
</dbReference>
<dbReference type="Gene3D" id="3.90.1200.10">
    <property type="match status" value="1"/>
</dbReference>
<dbReference type="Gene3D" id="3.30.200.20">
    <property type="entry name" value="Phosphorylase Kinase, domain 1"/>
    <property type="match status" value="1"/>
</dbReference>
<dbReference type="InterPro" id="IPR041726">
    <property type="entry name" value="ACAD10_11_N"/>
</dbReference>
<name>A0A1H6UYG7_9ACTN</name>
<dbReference type="SUPFAM" id="SSF56112">
    <property type="entry name" value="Protein kinase-like (PK-like)"/>
    <property type="match status" value="1"/>
</dbReference>
<gene>
    <name evidence="2" type="ORF">SAMN05443287_102450</name>
</gene>
<evidence type="ECO:0000259" key="1">
    <source>
        <dbReference type="Pfam" id="PF01636"/>
    </source>
</evidence>